<accession>A0A5B7I0D0</accession>
<feature type="region of interest" description="Disordered" evidence="1">
    <location>
        <begin position="86"/>
        <end position="110"/>
    </location>
</feature>
<proteinExistence type="predicted"/>
<reference evidence="2 3" key="1">
    <citation type="submission" date="2019-05" db="EMBL/GenBank/DDBJ databases">
        <title>Another draft genome of Portunus trituberculatus and its Hox gene families provides insights of decapod evolution.</title>
        <authorList>
            <person name="Jeong J.-H."/>
            <person name="Song I."/>
            <person name="Kim S."/>
            <person name="Choi T."/>
            <person name="Kim D."/>
            <person name="Ryu S."/>
            <person name="Kim W."/>
        </authorList>
    </citation>
    <scope>NUCLEOTIDE SEQUENCE [LARGE SCALE GENOMIC DNA]</scope>
    <source>
        <tissue evidence="2">Muscle</tissue>
    </source>
</reference>
<name>A0A5B7I0D0_PORTR</name>
<feature type="compositionally biased region" description="Basic and acidic residues" evidence="1">
    <location>
        <begin position="13"/>
        <end position="24"/>
    </location>
</feature>
<feature type="compositionally biased region" description="Gly residues" evidence="1">
    <location>
        <begin position="1"/>
        <end position="10"/>
    </location>
</feature>
<protein>
    <submittedName>
        <fullName evidence="2">Uncharacterized protein</fullName>
    </submittedName>
</protein>
<evidence type="ECO:0000313" key="3">
    <source>
        <dbReference type="Proteomes" id="UP000324222"/>
    </source>
</evidence>
<keyword evidence="3" id="KW-1185">Reference proteome</keyword>
<dbReference type="AlphaFoldDB" id="A0A5B7I0D0"/>
<dbReference type="Proteomes" id="UP000324222">
    <property type="component" value="Unassembled WGS sequence"/>
</dbReference>
<dbReference type="EMBL" id="VSRR010040937">
    <property type="protein sequence ID" value="MPC75349.1"/>
    <property type="molecule type" value="Genomic_DNA"/>
</dbReference>
<organism evidence="2 3">
    <name type="scientific">Portunus trituberculatus</name>
    <name type="common">Swimming crab</name>
    <name type="synonym">Neptunus trituberculatus</name>
    <dbReference type="NCBI Taxonomy" id="210409"/>
    <lineage>
        <taxon>Eukaryota</taxon>
        <taxon>Metazoa</taxon>
        <taxon>Ecdysozoa</taxon>
        <taxon>Arthropoda</taxon>
        <taxon>Crustacea</taxon>
        <taxon>Multicrustacea</taxon>
        <taxon>Malacostraca</taxon>
        <taxon>Eumalacostraca</taxon>
        <taxon>Eucarida</taxon>
        <taxon>Decapoda</taxon>
        <taxon>Pleocyemata</taxon>
        <taxon>Brachyura</taxon>
        <taxon>Eubrachyura</taxon>
        <taxon>Portunoidea</taxon>
        <taxon>Portunidae</taxon>
        <taxon>Portuninae</taxon>
        <taxon>Portunus</taxon>
    </lineage>
</organism>
<evidence type="ECO:0000313" key="2">
    <source>
        <dbReference type="EMBL" id="MPC75349.1"/>
    </source>
</evidence>
<comment type="caution">
    <text evidence="2">The sequence shown here is derived from an EMBL/GenBank/DDBJ whole genome shotgun (WGS) entry which is preliminary data.</text>
</comment>
<gene>
    <name evidence="2" type="ORF">E2C01_069735</name>
</gene>
<feature type="region of interest" description="Disordered" evidence="1">
    <location>
        <begin position="1"/>
        <end position="24"/>
    </location>
</feature>
<sequence length="110" mass="12201">MERGEGGVGGTYKETDRRGRKAEGRDIVLSYMGGHQPGDTRPQCFSRPMVPELPLWRLSQGVAGEADCLSSGEAHSSFPCPIMTPWEDRHSSPSSQTPWHTLAKWHPTPR</sequence>
<evidence type="ECO:0000256" key="1">
    <source>
        <dbReference type="SAM" id="MobiDB-lite"/>
    </source>
</evidence>